<dbReference type="Proteomes" id="UP001160148">
    <property type="component" value="Unassembled WGS sequence"/>
</dbReference>
<protein>
    <submittedName>
        <fullName evidence="1">Uncharacterized protein</fullName>
    </submittedName>
</protein>
<name>A0AAV0W9Z4_9HEMI</name>
<evidence type="ECO:0000313" key="2">
    <source>
        <dbReference type="Proteomes" id="UP001160148"/>
    </source>
</evidence>
<keyword evidence="2" id="KW-1185">Reference proteome</keyword>
<accession>A0AAV0W9Z4</accession>
<gene>
    <name evidence="1" type="ORF">MEUPH1_LOCUS8881</name>
</gene>
<evidence type="ECO:0000313" key="1">
    <source>
        <dbReference type="EMBL" id="CAI6352669.1"/>
    </source>
</evidence>
<comment type="caution">
    <text evidence="1">The sequence shown here is derived from an EMBL/GenBank/DDBJ whole genome shotgun (WGS) entry which is preliminary data.</text>
</comment>
<sequence length="82" mass="9373">MPKGTRSNGRHVGLDDYRPPEVGIVGRSSDSYHLKFESDQSSDSVISVVSVMYRKSFLSLGQSLFFSINRFYEDLIHVRFII</sequence>
<proteinExistence type="predicted"/>
<organism evidence="1 2">
    <name type="scientific">Macrosiphum euphorbiae</name>
    <name type="common">potato aphid</name>
    <dbReference type="NCBI Taxonomy" id="13131"/>
    <lineage>
        <taxon>Eukaryota</taxon>
        <taxon>Metazoa</taxon>
        <taxon>Ecdysozoa</taxon>
        <taxon>Arthropoda</taxon>
        <taxon>Hexapoda</taxon>
        <taxon>Insecta</taxon>
        <taxon>Pterygota</taxon>
        <taxon>Neoptera</taxon>
        <taxon>Paraneoptera</taxon>
        <taxon>Hemiptera</taxon>
        <taxon>Sternorrhyncha</taxon>
        <taxon>Aphidomorpha</taxon>
        <taxon>Aphidoidea</taxon>
        <taxon>Aphididae</taxon>
        <taxon>Macrosiphini</taxon>
        <taxon>Macrosiphum</taxon>
    </lineage>
</organism>
<dbReference type="AlphaFoldDB" id="A0AAV0W9Z4"/>
<dbReference type="EMBL" id="CARXXK010000002">
    <property type="protein sequence ID" value="CAI6352669.1"/>
    <property type="molecule type" value="Genomic_DNA"/>
</dbReference>
<reference evidence="1 2" key="1">
    <citation type="submission" date="2023-01" db="EMBL/GenBank/DDBJ databases">
        <authorList>
            <person name="Whitehead M."/>
        </authorList>
    </citation>
    <scope>NUCLEOTIDE SEQUENCE [LARGE SCALE GENOMIC DNA]</scope>
</reference>